<sequence length="222" mass="25218">MKNKDIRKKVLVLFSGGKDSSATAIEMVRASYDVQLFTYSEYPGITGPNGDSPSSIRHKELINFSPDRIDSFQVTKVNPYLVRKLAIEKTNETHVVYPIALALAIHTDAVLYCLEKGIHDIATGYSGYQAKEDRYIEQQDRFCELTRDFLKEYGITYHTPIVKKTKEEVMDILEQCGVSSNSLEGKSVFSAVPFDPEKALGFWEESLPLCREYISRMRLLCP</sequence>
<dbReference type="Gene3D" id="3.40.50.620">
    <property type="entry name" value="HUPs"/>
    <property type="match status" value="1"/>
</dbReference>
<dbReference type="AlphaFoldDB" id="A0A1G2SBW8"/>
<reference evidence="1 2" key="1">
    <citation type="journal article" date="2016" name="Nat. Commun.">
        <title>Thousands of microbial genomes shed light on interconnected biogeochemical processes in an aquifer system.</title>
        <authorList>
            <person name="Anantharaman K."/>
            <person name="Brown C.T."/>
            <person name="Hug L.A."/>
            <person name="Sharon I."/>
            <person name="Castelle C.J."/>
            <person name="Probst A.J."/>
            <person name="Thomas B.C."/>
            <person name="Singh A."/>
            <person name="Wilkins M.J."/>
            <person name="Karaoz U."/>
            <person name="Brodie E.L."/>
            <person name="Williams K.H."/>
            <person name="Hubbard S.S."/>
            <person name="Banfield J.F."/>
        </authorList>
    </citation>
    <scope>NUCLEOTIDE SEQUENCE [LARGE SCALE GENOMIC DNA]</scope>
</reference>
<proteinExistence type="predicted"/>
<dbReference type="InterPro" id="IPR018317">
    <property type="entry name" value="QueC"/>
</dbReference>
<comment type="caution">
    <text evidence="1">The sequence shown here is derived from an EMBL/GenBank/DDBJ whole genome shotgun (WGS) entry which is preliminary data.</text>
</comment>
<dbReference type="InterPro" id="IPR014729">
    <property type="entry name" value="Rossmann-like_a/b/a_fold"/>
</dbReference>
<organism evidence="1 2">
    <name type="scientific">Candidatus Yonathbacteria bacterium RIFCSPLOWO2_01_FULL_43_27</name>
    <dbReference type="NCBI Taxonomy" id="1802726"/>
    <lineage>
        <taxon>Bacteria</taxon>
        <taxon>Candidatus Yonathiibacteriota</taxon>
    </lineage>
</organism>
<dbReference type="STRING" id="1802726.A3B07_02755"/>
<dbReference type="Pfam" id="PF06508">
    <property type="entry name" value="QueC"/>
    <property type="match status" value="1"/>
</dbReference>
<evidence type="ECO:0000313" key="2">
    <source>
        <dbReference type="Proteomes" id="UP000178817"/>
    </source>
</evidence>
<dbReference type="SUPFAM" id="SSF52402">
    <property type="entry name" value="Adenine nucleotide alpha hydrolases-like"/>
    <property type="match status" value="1"/>
</dbReference>
<name>A0A1G2SBW8_9BACT</name>
<dbReference type="EMBL" id="MHUV01000006">
    <property type="protein sequence ID" value="OHA82517.1"/>
    <property type="molecule type" value="Genomic_DNA"/>
</dbReference>
<evidence type="ECO:0000313" key="1">
    <source>
        <dbReference type="EMBL" id="OHA82517.1"/>
    </source>
</evidence>
<dbReference type="Proteomes" id="UP000178817">
    <property type="component" value="Unassembled WGS sequence"/>
</dbReference>
<protein>
    <recommendedName>
        <fullName evidence="3">7-cyano-7-deazaguanine synthase</fullName>
    </recommendedName>
</protein>
<gene>
    <name evidence="1" type="ORF">A3B07_02755</name>
</gene>
<evidence type="ECO:0008006" key="3">
    <source>
        <dbReference type="Google" id="ProtNLM"/>
    </source>
</evidence>
<accession>A0A1G2SBW8</accession>